<feature type="transmembrane region" description="Helical" evidence="8">
    <location>
        <begin position="431"/>
        <end position="453"/>
    </location>
</feature>
<feature type="transmembrane region" description="Helical" evidence="8">
    <location>
        <begin position="283"/>
        <end position="306"/>
    </location>
</feature>
<dbReference type="RefSeq" id="WP_125214625.1">
    <property type="nucleotide sequence ID" value="NZ_PDES01000014.1"/>
</dbReference>
<keyword evidence="3 7" id="KW-0813">Transport</keyword>
<feature type="transmembrane region" description="Helical" evidence="8">
    <location>
        <begin position="99"/>
        <end position="121"/>
    </location>
</feature>
<feature type="transmembrane region" description="Helical" evidence="8">
    <location>
        <begin position="242"/>
        <end position="263"/>
    </location>
</feature>
<comment type="subcellular location">
    <subcellularLocation>
        <location evidence="1">Membrane</location>
        <topology evidence="1">Multi-pass membrane protein</topology>
    </subcellularLocation>
</comment>
<evidence type="ECO:0000256" key="4">
    <source>
        <dbReference type="ARBA" id="ARBA00022692"/>
    </source>
</evidence>
<evidence type="ECO:0000256" key="1">
    <source>
        <dbReference type="ARBA" id="ARBA00004141"/>
    </source>
</evidence>
<evidence type="ECO:0000256" key="3">
    <source>
        <dbReference type="ARBA" id="ARBA00022448"/>
    </source>
</evidence>
<dbReference type="PIRSF" id="PIRSF002744">
    <property type="entry name" value="Pur-cyt_permease"/>
    <property type="match status" value="1"/>
</dbReference>
<protein>
    <submittedName>
        <fullName evidence="9">Cytosine permease</fullName>
    </submittedName>
</protein>
<organism evidence="9 10">
    <name type="scientific">Streptomyces griseofuscus</name>
    <dbReference type="NCBI Taxonomy" id="146922"/>
    <lineage>
        <taxon>Bacteria</taxon>
        <taxon>Bacillati</taxon>
        <taxon>Actinomycetota</taxon>
        <taxon>Actinomycetes</taxon>
        <taxon>Kitasatosporales</taxon>
        <taxon>Streptomycetaceae</taxon>
        <taxon>Streptomyces</taxon>
    </lineage>
</organism>
<feature type="transmembrane region" description="Helical" evidence="8">
    <location>
        <begin position="200"/>
        <end position="221"/>
    </location>
</feature>
<keyword evidence="5 8" id="KW-1133">Transmembrane helix</keyword>
<dbReference type="GO" id="GO:0005886">
    <property type="term" value="C:plasma membrane"/>
    <property type="evidence" value="ECO:0007669"/>
    <property type="project" value="TreeGrafter"/>
</dbReference>
<comment type="similarity">
    <text evidence="2 7">Belongs to the purine-cytosine permease (2.A.39) family.</text>
</comment>
<dbReference type="AlphaFoldDB" id="A0A3R8Q886"/>
<proteinExistence type="inferred from homology"/>
<evidence type="ECO:0000256" key="6">
    <source>
        <dbReference type="ARBA" id="ARBA00023136"/>
    </source>
</evidence>
<dbReference type="InterPro" id="IPR001248">
    <property type="entry name" value="Pur-cyt_permease"/>
</dbReference>
<comment type="caution">
    <text evidence="9">The sequence shown here is derived from an EMBL/GenBank/DDBJ whole genome shotgun (WGS) entry which is preliminary data.</text>
</comment>
<evidence type="ECO:0000256" key="5">
    <source>
        <dbReference type="ARBA" id="ARBA00022989"/>
    </source>
</evidence>
<gene>
    <name evidence="9" type="ORF">CQW44_29945</name>
</gene>
<sequence length="483" mass="52405">MSGSAQGRTSGIEVRSIDYVPLNERHGKLWHLGPLWFMSNAQIATLAVGLISITGGGNLLWSLLAIVAGTVLGTFFMAFHSAQGPQLGLPQMIQSRPQFGYVGALLVWLFAYVQYAGFNVFNSILAADALHTTLHGGVKPWVLAVTVVALAVALVGYDIIHKAERILTYVFLVVFGIFTVGILLTLHYPAGSFDLGAFRWTPFLAQFGVVAGYQISWAIYVSDYSRYLPPDVTVRKTFYWTYFGSALGGIWMMVLGTLLAAWAGPHFETITSIDAAGDKVFDGFGAIVLLFAALGLISVTALNMYGGSLTLISAIDSVRRVRPTLSVRLLTLALTAALSVIGALAATAHFLADFNDFLLLVLYLFIPWTAVNLMDYYVVRRGHYAVAEIFNPRGIYGRWGWHGIISYLVGFAVMVPFFSVGTLYAGPAAKALGGADISLFIGLPVSALLYWWLTRSLDVEAEAQLARAEAAALERAASEHREP</sequence>
<dbReference type="Proteomes" id="UP000276379">
    <property type="component" value="Unassembled WGS sequence"/>
</dbReference>
<evidence type="ECO:0000256" key="2">
    <source>
        <dbReference type="ARBA" id="ARBA00008974"/>
    </source>
</evidence>
<dbReference type="Gene3D" id="1.10.4160.10">
    <property type="entry name" value="Hydantoin permease"/>
    <property type="match status" value="1"/>
</dbReference>
<feature type="transmembrane region" description="Helical" evidence="8">
    <location>
        <begin position="141"/>
        <end position="160"/>
    </location>
</feature>
<feature type="transmembrane region" description="Helical" evidence="8">
    <location>
        <begin position="327"/>
        <end position="351"/>
    </location>
</feature>
<evidence type="ECO:0000313" key="9">
    <source>
        <dbReference type="EMBL" id="RRQ82594.1"/>
    </source>
</evidence>
<dbReference type="PANTHER" id="PTHR31806:SF1">
    <property type="entry name" value="PURINE-CYTOSINE PERMEASE FCY2-RELATED"/>
    <property type="match status" value="1"/>
</dbReference>
<dbReference type="PANTHER" id="PTHR31806">
    <property type="entry name" value="PURINE-CYTOSINE PERMEASE FCY2-RELATED"/>
    <property type="match status" value="1"/>
</dbReference>
<dbReference type="EMBL" id="PDES01000014">
    <property type="protein sequence ID" value="RRQ82594.1"/>
    <property type="molecule type" value="Genomic_DNA"/>
</dbReference>
<keyword evidence="10" id="KW-1185">Reference proteome</keyword>
<evidence type="ECO:0000256" key="7">
    <source>
        <dbReference type="PIRNR" id="PIRNR002744"/>
    </source>
</evidence>
<evidence type="ECO:0000313" key="10">
    <source>
        <dbReference type="Proteomes" id="UP000276379"/>
    </source>
</evidence>
<dbReference type="GO" id="GO:0022857">
    <property type="term" value="F:transmembrane transporter activity"/>
    <property type="evidence" value="ECO:0007669"/>
    <property type="project" value="InterPro"/>
</dbReference>
<dbReference type="CDD" id="cd11484">
    <property type="entry name" value="SLC-NCS1sbd_CobB-like"/>
    <property type="match status" value="1"/>
</dbReference>
<feature type="transmembrane region" description="Helical" evidence="8">
    <location>
        <begin position="167"/>
        <end position="188"/>
    </location>
</feature>
<reference evidence="9 10" key="1">
    <citation type="submission" date="2017-10" db="EMBL/GenBank/DDBJ databases">
        <title>Draft genome of actinobacteria isolated from guarana (Paullinia cupana (Mart.) Ducke.</title>
        <authorList>
            <person name="Siqueira K.A."/>
            <person name="Liotti R.G."/>
            <person name="Mendes T.A."/>
            <person name="Soares M.A."/>
        </authorList>
    </citation>
    <scope>NUCLEOTIDE SEQUENCE [LARGE SCALE GENOMIC DNA]</scope>
    <source>
        <strain evidence="9 10">199</strain>
    </source>
</reference>
<feature type="transmembrane region" description="Helical" evidence="8">
    <location>
        <begin position="399"/>
        <end position="425"/>
    </location>
</feature>
<name>A0A3R8Q886_9ACTN</name>
<keyword evidence="6 7" id="KW-0472">Membrane</keyword>
<evidence type="ECO:0000256" key="8">
    <source>
        <dbReference type="SAM" id="Phobius"/>
    </source>
</evidence>
<dbReference type="InterPro" id="IPR026030">
    <property type="entry name" value="Pur-cyt_permease_Fcy2/21/22"/>
</dbReference>
<dbReference type="Pfam" id="PF02133">
    <property type="entry name" value="Transp_cyt_pur"/>
    <property type="match status" value="1"/>
</dbReference>
<feature type="transmembrane region" description="Helical" evidence="8">
    <location>
        <begin position="35"/>
        <end position="53"/>
    </location>
</feature>
<feature type="transmembrane region" description="Helical" evidence="8">
    <location>
        <begin position="59"/>
        <end position="79"/>
    </location>
</feature>
<keyword evidence="4 8" id="KW-0812">Transmembrane</keyword>
<feature type="transmembrane region" description="Helical" evidence="8">
    <location>
        <begin position="357"/>
        <end position="378"/>
    </location>
</feature>
<accession>A0A3R8Q886</accession>